<dbReference type="Proteomes" id="UP000231823">
    <property type="component" value="Chromosome"/>
</dbReference>
<organism evidence="1 2">
    <name type="scientific">Spiroplasma floricola 23-6</name>
    <dbReference type="NCBI Taxonomy" id="1336749"/>
    <lineage>
        <taxon>Bacteria</taxon>
        <taxon>Bacillati</taxon>
        <taxon>Mycoplasmatota</taxon>
        <taxon>Mollicutes</taxon>
        <taxon>Entomoplasmatales</taxon>
        <taxon>Spiroplasmataceae</taxon>
        <taxon>Spiroplasma</taxon>
    </lineage>
</organism>
<sequence>MINDITNLVERDEQFNYFVKEDTKLLPEDLKQFVENKKIKLPFVSKILEECFPFLQSKFIKKEIIESSIKQGECVHKIISESINERRDFKLNLIIKDCKNSNHINIAKRIITELNSFIYKYDIDQIFSERTFFYTGYDCNFLGTIDIILKSKDTFYIMDIKTSKVNYVEKYNAQLFLYKKMFENASNKTVANCFILNPRENRVLMEYEKLSKQEQARVISKIKEIENS</sequence>
<protein>
    <submittedName>
        <fullName evidence="1">Uncharacterized protein</fullName>
    </submittedName>
</protein>
<dbReference type="RefSeq" id="WP_100917081.1">
    <property type="nucleotide sequence ID" value="NZ_CP025057.1"/>
</dbReference>
<evidence type="ECO:0000313" key="2">
    <source>
        <dbReference type="Proteomes" id="UP000231823"/>
    </source>
</evidence>
<dbReference type="InterPro" id="IPR011335">
    <property type="entry name" value="Restrct_endonuc-II-like"/>
</dbReference>
<accession>A0A2K8SFK4</accession>
<dbReference type="KEGG" id="sfz:SFLOR_v1c10890"/>
<dbReference type="InterPro" id="IPR011604">
    <property type="entry name" value="PDDEXK-like_dom_sf"/>
</dbReference>
<name>A0A2K8SFK4_9MOLU</name>
<evidence type="ECO:0000313" key="1">
    <source>
        <dbReference type="EMBL" id="AUB32135.1"/>
    </source>
</evidence>
<dbReference type="EMBL" id="CP025057">
    <property type="protein sequence ID" value="AUB32135.1"/>
    <property type="molecule type" value="Genomic_DNA"/>
</dbReference>
<keyword evidence="2" id="KW-1185">Reference proteome</keyword>
<dbReference type="SUPFAM" id="SSF52980">
    <property type="entry name" value="Restriction endonuclease-like"/>
    <property type="match status" value="1"/>
</dbReference>
<proteinExistence type="predicted"/>
<dbReference type="OrthoDB" id="388798at2"/>
<dbReference type="Gene3D" id="3.90.320.10">
    <property type="match status" value="1"/>
</dbReference>
<gene>
    <name evidence="1" type="ORF">SFLOR_v1c10890</name>
</gene>
<dbReference type="AlphaFoldDB" id="A0A2K8SFK4"/>
<reference evidence="1 2" key="1">
    <citation type="submission" date="2017-12" db="EMBL/GenBank/DDBJ databases">
        <title>Complete genome sequence of Spiroplasma floricola 23-6 (ATCC 29989).</title>
        <authorList>
            <person name="Tsai Y.-M."/>
            <person name="Wu P.-S."/>
            <person name="Lo W.-S."/>
            <person name="Kuo C.-H."/>
        </authorList>
    </citation>
    <scope>NUCLEOTIDE SEQUENCE [LARGE SCALE GENOMIC DNA]</scope>
    <source>
        <strain evidence="1 2">23-6</strain>
    </source>
</reference>